<evidence type="ECO:0000256" key="1">
    <source>
        <dbReference type="PROSITE-ProRule" id="PRU01207"/>
    </source>
</evidence>
<feature type="domain" description="REM-1" evidence="3">
    <location>
        <begin position="30"/>
        <end position="105"/>
    </location>
</feature>
<evidence type="ECO:0000313" key="5">
    <source>
        <dbReference type="Proteomes" id="UP000472270"/>
    </source>
</evidence>
<dbReference type="Proteomes" id="UP000472270">
    <property type="component" value="Unassembled WGS sequence"/>
</dbReference>
<dbReference type="AlphaFoldDB" id="A0A673K2Y4"/>
<dbReference type="GO" id="GO:0008284">
    <property type="term" value="P:positive regulation of cell population proliferation"/>
    <property type="evidence" value="ECO:0007669"/>
    <property type="project" value="TreeGrafter"/>
</dbReference>
<keyword evidence="1" id="KW-0175">Coiled coil</keyword>
<keyword evidence="5" id="KW-1185">Reference proteome</keyword>
<accession>A0A673K2Y4</accession>
<dbReference type="InterPro" id="IPR011072">
    <property type="entry name" value="HR1_rho-bd"/>
</dbReference>
<dbReference type="SUPFAM" id="SSF50729">
    <property type="entry name" value="PH domain-like"/>
    <property type="match status" value="1"/>
</dbReference>
<evidence type="ECO:0000256" key="2">
    <source>
        <dbReference type="SAM" id="MobiDB-lite"/>
    </source>
</evidence>
<sequence length="723" mass="81583">MDPPRDIQHFKRNIATRSTVSSCSSLAMEIKRKKIRESMFFQNEDCDIQEKLEFEMRMRAGAYKLLVASTKKEQVLDASRSLLTCNARIKAYMSESQMRKAQQDIRRSSGSQDQIPCKGKVAISGLRIPLFWKDTEHFNSKGNPQRVAVFCLMKIGSEIFDTEMVIADPSMTDVCFEGVKIFSEAKPDFELTFELYSCGLEEESTFVNTPKKLARKLRFSFGRSSCRKLCPLMDGGDPDTFLQSNPIPVGARYSLLAYTTLGLEQAEGSFQSHSLIILQNVEASSWLPLYGNLCCKLVAQPDCMTQDMISGYLSQQQSIEGLQRRCKLFCVLKAGQISCYYTPEEIQAKVEPSLIIPINKDTRIRVVGKDHQQTGTRLNLINPGNGDSASHVFITETPDVLQEWLDALWQHIYDQSQWQHTCDKIMEIEVLSPRKPPLFLMKQADSVYNDLSIGSPGKFESLTDIIHNKIEETDGRFLIGQEEDTEPPYWAALFEGSRPVVVQKTVLSPGKESNQSITSPVMASRIKRRAPPPPPDKLPFVQPTSVLSNQEKENCKGARLRTGRPSLDAKFSAIIQQLQKSHTSTRKNTPLGQIEHCQHPCIPQKTPPPPDKLPFVQPTSVLSNQEKENCKGARLRTGRPSLDAKFSAIIQQLQKSHTSTRKNTPLGQIEHCQHPCIPQKRDDESNIPEKPGKEYSQAPQPPVPAPRNKLRMSFRDKMNPKAW</sequence>
<name>A0A673K2Y4_9TELE</name>
<feature type="compositionally biased region" description="Basic and acidic residues" evidence="2">
    <location>
        <begin position="713"/>
        <end position="723"/>
    </location>
</feature>
<feature type="compositionally biased region" description="Polar residues" evidence="2">
    <location>
        <begin position="653"/>
        <end position="666"/>
    </location>
</feature>
<organism evidence="4 5">
    <name type="scientific">Sinocyclocheilus rhinocerous</name>
    <dbReference type="NCBI Taxonomy" id="307959"/>
    <lineage>
        <taxon>Eukaryota</taxon>
        <taxon>Metazoa</taxon>
        <taxon>Chordata</taxon>
        <taxon>Craniata</taxon>
        <taxon>Vertebrata</taxon>
        <taxon>Euteleostomi</taxon>
        <taxon>Actinopterygii</taxon>
        <taxon>Neopterygii</taxon>
        <taxon>Teleostei</taxon>
        <taxon>Ostariophysi</taxon>
        <taxon>Cypriniformes</taxon>
        <taxon>Cyprinidae</taxon>
        <taxon>Cyprininae</taxon>
        <taxon>Sinocyclocheilus</taxon>
    </lineage>
</organism>
<feature type="region of interest" description="Disordered" evidence="2">
    <location>
        <begin position="653"/>
        <end position="723"/>
    </location>
</feature>
<dbReference type="InterPro" id="IPR011993">
    <property type="entry name" value="PH-like_dom_sf"/>
</dbReference>
<evidence type="ECO:0000259" key="3">
    <source>
        <dbReference type="PROSITE" id="PS51860"/>
    </source>
</evidence>
<dbReference type="InterPro" id="IPR001849">
    <property type="entry name" value="PH_domain"/>
</dbReference>
<dbReference type="CDD" id="cd13249">
    <property type="entry name" value="PH_rhotekin2"/>
    <property type="match status" value="1"/>
</dbReference>
<reference evidence="4" key="1">
    <citation type="submission" date="2025-08" db="UniProtKB">
        <authorList>
            <consortium name="Ensembl"/>
        </authorList>
    </citation>
    <scope>IDENTIFICATION</scope>
</reference>
<dbReference type="InterPro" id="IPR051364">
    <property type="entry name" value="Cytokinesis/Rho-signaling"/>
</dbReference>
<dbReference type="InterPro" id="IPR012966">
    <property type="entry name" value="AHD"/>
</dbReference>
<proteinExistence type="predicted"/>
<dbReference type="Gene3D" id="2.30.29.30">
    <property type="entry name" value="Pleckstrin-homology domain (PH domain)/Phosphotyrosine-binding domain (PTB)"/>
    <property type="match status" value="1"/>
</dbReference>
<dbReference type="PROSITE" id="PS51860">
    <property type="entry name" value="REM_1"/>
    <property type="match status" value="1"/>
</dbReference>
<protein>
    <submittedName>
        <fullName evidence="4">Rhotekin-2-like</fullName>
    </submittedName>
</protein>
<dbReference type="Ensembl" id="ENSSRHT00000062516.1">
    <property type="protein sequence ID" value="ENSSRHP00000060832.1"/>
    <property type="gene ID" value="ENSSRHG00000030407.1"/>
</dbReference>
<dbReference type="GO" id="GO:0030097">
    <property type="term" value="P:hemopoiesis"/>
    <property type="evidence" value="ECO:0007669"/>
    <property type="project" value="TreeGrafter"/>
</dbReference>
<evidence type="ECO:0000313" key="4">
    <source>
        <dbReference type="Ensembl" id="ENSSRHP00000060832.1"/>
    </source>
</evidence>
<dbReference type="PANTHER" id="PTHR21538:SF21">
    <property type="entry name" value="RHOTEKIN-2"/>
    <property type="match status" value="1"/>
</dbReference>
<gene>
    <name evidence="4" type="primary">LOC107732046</name>
</gene>
<dbReference type="Pfam" id="PF08174">
    <property type="entry name" value="Anillin"/>
    <property type="match status" value="1"/>
</dbReference>
<dbReference type="SMART" id="SM00233">
    <property type="entry name" value="PH"/>
    <property type="match status" value="1"/>
</dbReference>
<dbReference type="PANTHER" id="PTHR21538">
    <property type="entry name" value="ANILLIN/RHOTEKIN RTKN"/>
    <property type="match status" value="1"/>
</dbReference>
<dbReference type="GO" id="GO:0007165">
    <property type="term" value="P:signal transduction"/>
    <property type="evidence" value="ECO:0007669"/>
    <property type="project" value="InterPro"/>
</dbReference>
<reference evidence="4" key="2">
    <citation type="submission" date="2025-09" db="UniProtKB">
        <authorList>
            <consortium name="Ensembl"/>
        </authorList>
    </citation>
    <scope>IDENTIFICATION</scope>
</reference>